<evidence type="ECO:0000313" key="7">
    <source>
        <dbReference type="EMBL" id="ANV79100.1"/>
    </source>
</evidence>
<evidence type="ECO:0000256" key="1">
    <source>
        <dbReference type="ARBA" id="ARBA00022603"/>
    </source>
</evidence>
<evidence type="ECO:0000259" key="6">
    <source>
        <dbReference type="SMART" id="SM00650"/>
    </source>
</evidence>
<dbReference type="InterPro" id="IPR023165">
    <property type="entry name" value="rRNA_Ade_diMease-like_C"/>
</dbReference>
<dbReference type="GO" id="GO:0003723">
    <property type="term" value="F:RNA binding"/>
    <property type="evidence" value="ECO:0007669"/>
    <property type="project" value="UniProtKB-UniRule"/>
</dbReference>
<evidence type="ECO:0000256" key="2">
    <source>
        <dbReference type="ARBA" id="ARBA00022679"/>
    </source>
</evidence>
<evidence type="ECO:0000256" key="4">
    <source>
        <dbReference type="ARBA" id="ARBA00022884"/>
    </source>
</evidence>
<evidence type="ECO:0000256" key="3">
    <source>
        <dbReference type="ARBA" id="ARBA00022691"/>
    </source>
</evidence>
<dbReference type="InterPro" id="IPR020598">
    <property type="entry name" value="rRNA_Ade_methylase_Trfase_N"/>
</dbReference>
<dbReference type="PROSITE" id="PS51689">
    <property type="entry name" value="SAM_RNA_A_N6_MT"/>
    <property type="match status" value="1"/>
</dbReference>
<dbReference type="EMBL" id="KP211813">
    <property type="protein sequence ID" value="ANV79100.1"/>
    <property type="molecule type" value="Genomic_DNA"/>
</dbReference>
<dbReference type="CDD" id="cd02440">
    <property type="entry name" value="AdoMet_MTases"/>
    <property type="match status" value="1"/>
</dbReference>
<reference evidence="7" key="2">
    <citation type="journal article" date="2015" name="ISME J.">
        <title>A new class of marine Euryarchaeota group II from the Mediterranean deep chlorophyll maximum.</title>
        <authorList>
            <person name="Martin-Cuadrado A.B."/>
            <person name="Garcia-Heredia I."/>
            <person name="Molto A.G."/>
            <person name="Lopez-Ubeda R."/>
            <person name="Kimes N."/>
            <person name="Lopez-Garcia P."/>
            <person name="Moreira D."/>
            <person name="Rodriguez-Valera F."/>
        </authorList>
    </citation>
    <scope>NUCLEOTIDE SEQUENCE</scope>
</reference>
<dbReference type="Gene3D" id="3.40.50.150">
    <property type="entry name" value="Vaccinia Virus protein VP39"/>
    <property type="match status" value="1"/>
</dbReference>
<feature type="binding site" evidence="5">
    <location>
        <position position="58"/>
    </location>
    <ligand>
        <name>S-adenosyl-L-methionine</name>
        <dbReference type="ChEBI" id="CHEBI:59789"/>
    </ligand>
</feature>
<dbReference type="SMART" id="SM00650">
    <property type="entry name" value="rADc"/>
    <property type="match status" value="1"/>
</dbReference>
<reference evidence="7" key="1">
    <citation type="submission" date="2014-11" db="EMBL/GenBank/DDBJ databases">
        <authorList>
            <person name="Zhu J."/>
            <person name="Qi W."/>
            <person name="Song R."/>
        </authorList>
    </citation>
    <scope>NUCLEOTIDE SEQUENCE</scope>
</reference>
<evidence type="ECO:0000256" key="5">
    <source>
        <dbReference type="PROSITE-ProRule" id="PRU01026"/>
    </source>
</evidence>
<dbReference type="Pfam" id="PF00398">
    <property type="entry name" value="RrnaAD"/>
    <property type="match status" value="1"/>
</dbReference>
<feature type="binding site" evidence="5">
    <location>
        <position position="105"/>
    </location>
    <ligand>
        <name>S-adenosyl-L-methionine</name>
        <dbReference type="ChEBI" id="CHEBI:59789"/>
    </ligand>
</feature>
<dbReference type="Gene3D" id="1.10.8.100">
    <property type="entry name" value="Ribosomal RNA adenine dimethylase-like, domain 2"/>
    <property type="match status" value="1"/>
</dbReference>
<dbReference type="PROSITE" id="PS01131">
    <property type="entry name" value="RRNA_A_DIMETH"/>
    <property type="match status" value="1"/>
</dbReference>
<name>A0A1B1T9Z6_9ARCH</name>
<dbReference type="InterPro" id="IPR001737">
    <property type="entry name" value="KsgA/Erm"/>
</dbReference>
<dbReference type="SUPFAM" id="SSF53335">
    <property type="entry name" value="S-adenosyl-L-methionine-dependent methyltransferases"/>
    <property type="match status" value="1"/>
</dbReference>
<organism evidence="7">
    <name type="scientific">uncultured Poseidoniia archaeon</name>
    <dbReference type="NCBI Taxonomy" id="1697135"/>
    <lineage>
        <taxon>Archaea</taxon>
        <taxon>Methanobacteriati</taxon>
        <taxon>Thermoplasmatota</taxon>
        <taxon>Candidatus Poseidoniia</taxon>
        <taxon>environmental samples</taxon>
    </lineage>
</organism>
<dbReference type="GO" id="GO:0000179">
    <property type="term" value="F:rRNA (adenine-N6,N6-)-dimethyltransferase activity"/>
    <property type="evidence" value="ECO:0007669"/>
    <property type="project" value="UniProtKB-UniRule"/>
</dbReference>
<dbReference type="InterPro" id="IPR020596">
    <property type="entry name" value="rRNA_Ade_Mease_Trfase_CS"/>
</dbReference>
<proteinExistence type="inferred from homology"/>
<protein>
    <submittedName>
        <fullName evidence="7">Dimethyladenosine transferase (KsgA)</fullName>
    </submittedName>
</protein>
<accession>A0A1B1T9Z6</accession>
<keyword evidence="3 5" id="KW-0949">S-adenosyl-L-methionine</keyword>
<feature type="binding site" evidence="5">
    <location>
        <position position="26"/>
    </location>
    <ligand>
        <name>S-adenosyl-L-methionine</name>
        <dbReference type="ChEBI" id="CHEBI:59789"/>
    </ligand>
</feature>
<feature type="domain" description="Ribosomal RNA adenine methylase transferase N-terminal" evidence="6">
    <location>
        <begin position="33"/>
        <end position="207"/>
    </location>
</feature>
<dbReference type="PANTHER" id="PTHR11727">
    <property type="entry name" value="DIMETHYLADENOSINE TRANSFERASE"/>
    <property type="match status" value="1"/>
</dbReference>
<keyword evidence="1 5" id="KW-0489">Methyltransferase</keyword>
<feature type="binding site" evidence="5">
    <location>
        <position position="79"/>
    </location>
    <ligand>
        <name>S-adenosyl-L-methionine</name>
        <dbReference type="ChEBI" id="CHEBI:59789"/>
    </ligand>
</feature>
<keyword evidence="2 5" id="KW-0808">Transferase</keyword>
<dbReference type="PANTHER" id="PTHR11727:SF7">
    <property type="entry name" value="DIMETHYLADENOSINE TRANSFERASE-RELATED"/>
    <property type="match status" value="1"/>
</dbReference>
<keyword evidence="4 5" id="KW-0694">RNA-binding</keyword>
<comment type="similarity">
    <text evidence="5">Belongs to the class I-like SAM-binding methyltransferase superfamily. rRNA adenine N(6)-methyltransferase family.</text>
</comment>
<dbReference type="InterPro" id="IPR029063">
    <property type="entry name" value="SAM-dependent_MTases_sf"/>
</dbReference>
<feature type="binding site" evidence="5">
    <location>
        <position position="28"/>
    </location>
    <ligand>
        <name>S-adenosyl-L-methionine</name>
        <dbReference type="ChEBI" id="CHEBI:59789"/>
    </ligand>
</feature>
<dbReference type="AlphaFoldDB" id="A0A1B1T9Z6"/>
<feature type="binding site" evidence="5">
    <location>
        <position position="121"/>
    </location>
    <ligand>
        <name>S-adenosyl-L-methionine</name>
        <dbReference type="ChEBI" id="CHEBI:59789"/>
    </ligand>
</feature>
<sequence>MDDLDPRLLVDLLRDHIIPDKSLGQHFLLDQDVISRSIEICLEQDSPLNSESKVLEIGPGPGSLTLSLLRTSSNVIGVEIDSEAILHLERVFGDAEGKLEIISGDILKVKWPKNLSHIVANLPYQISSPVLDLIQQYHHRSPLDAIVILVQDEFAERMSMEHFGSLSPLGLSLWLDFDVKLDRKVPGGAFSPAPRVNSRLVSLIPIDRSIKNGKINRKMFRIITQHCFSSRRKKIKTLLFKTPRRISRVGGWHKSRWKAAIEDLIDNPPDGFSENWFDNRPDMLEPEEWAIIANRISSYGE</sequence>